<evidence type="ECO:0000256" key="1">
    <source>
        <dbReference type="ARBA" id="ARBA00004772"/>
    </source>
</evidence>
<evidence type="ECO:0000256" key="9">
    <source>
        <dbReference type="RuleBase" id="RU366031"/>
    </source>
</evidence>
<dbReference type="InterPro" id="IPR036108">
    <property type="entry name" value="4pyrrol_syn_uPrphyn_synt_sf"/>
</dbReference>
<dbReference type="GO" id="GO:0006782">
    <property type="term" value="P:protoporphyrinogen IX biosynthetic process"/>
    <property type="evidence" value="ECO:0007669"/>
    <property type="project" value="UniProtKB-UniRule"/>
</dbReference>
<dbReference type="PANTHER" id="PTHR38042">
    <property type="entry name" value="UROPORPHYRINOGEN-III SYNTHASE, CHLOROPLASTIC"/>
    <property type="match status" value="1"/>
</dbReference>
<dbReference type="CDD" id="cd06578">
    <property type="entry name" value="HemD"/>
    <property type="match status" value="1"/>
</dbReference>
<dbReference type="EC" id="4.2.1.75" evidence="3 9"/>
<accession>A0A5R9PHR4</accession>
<comment type="caution">
    <text evidence="11">The sequence shown here is derived from an EMBL/GenBank/DDBJ whole genome shotgun (WGS) entry which is preliminary data.</text>
</comment>
<evidence type="ECO:0000256" key="7">
    <source>
        <dbReference type="ARBA" id="ARBA00040167"/>
    </source>
</evidence>
<feature type="domain" description="Tetrapyrrole biosynthesis uroporphyrinogen III synthase" evidence="10">
    <location>
        <begin position="30"/>
        <end position="248"/>
    </location>
</feature>
<evidence type="ECO:0000256" key="6">
    <source>
        <dbReference type="ARBA" id="ARBA00037589"/>
    </source>
</evidence>
<dbReference type="EMBL" id="SROY01000001">
    <property type="protein sequence ID" value="TLX22533.1"/>
    <property type="molecule type" value="Genomic_DNA"/>
</dbReference>
<keyword evidence="4 9" id="KW-0456">Lyase</keyword>
<comment type="function">
    <text evidence="6 9">Catalyzes cyclization of the linear tetrapyrrole, hydroxymethylbilane, to the macrocyclic uroporphyrinogen III.</text>
</comment>
<dbReference type="InterPro" id="IPR003754">
    <property type="entry name" value="4pyrrol_synth_uPrphyn_synth"/>
</dbReference>
<organism evidence="11 12">
    <name type="scientific">Thermomonas fusca</name>
    <dbReference type="NCBI Taxonomy" id="215690"/>
    <lineage>
        <taxon>Bacteria</taxon>
        <taxon>Pseudomonadati</taxon>
        <taxon>Pseudomonadota</taxon>
        <taxon>Gammaproteobacteria</taxon>
        <taxon>Lysobacterales</taxon>
        <taxon>Lysobacteraceae</taxon>
        <taxon>Thermomonas</taxon>
    </lineage>
</organism>
<dbReference type="SUPFAM" id="SSF69618">
    <property type="entry name" value="HemD-like"/>
    <property type="match status" value="1"/>
</dbReference>
<evidence type="ECO:0000256" key="2">
    <source>
        <dbReference type="ARBA" id="ARBA00008133"/>
    </source>
</evidence>
<sequence length="259" mass="26686">MSRLADQALPLQHWTVLSLRPRGQHAGLRAAATRSGARLLALSPIAIDILDDSDARQSLAAALAADILLFTSPNAARAAAALAPLRPRRGQHWLAVGAGTRRALARSGIDAVAPARMDSEGLLGLPQLVDVRDKRVGLVTAPGGRGVLAPSLAARGATVLRANVYARRAVALSSARRAALEAVLRDPERVLLALSSGEALDALLAQLPARGLGKVAVVAASARLGEAARAAGFTRIALASDARPAALLRAAADAFARHD</sequence>
<dbReference type="PANTHER" id="PTHR38042:SF1">
    <property type="entry name" value="UROPORPHYRINOGEN-III SYNTHASE, CHLOROPLASTIC"/>
    <property type="match status" value="1"/>
</dbReference>
<keyword evidence="12" id="KW-1185">Reference proteome</keyword>
<dbReference type="AlphaFoldDB" id="A0A5R9PHR4"/>
<dbReference type="STRING" id="1123377.GCA_000423885_01930"/>
<evidence type="ECO:0000313" key="12">
    <source>
        <dbReference type="Proteomes" id="UP000308508"/>
    </source>
</evidence>
<dbReference type="GO" id="GO:0006780">
    <property type="term" value="P:uroporphyrinogen III biosynthetic process"/>
    <property type="evidence" value="ECO:0007669"/>
    <property type="project" value="UniProtKB-UniRule"/>
</dbReference>
<comment type="pathway">
    <text evidence="1 9">Porphyrin-containing compound metabolism; protoporphyrin-IX biosynthesis; coproporphyrinogen-III from 5-aminolevulinate: step 3/4.</text>
</comment>
<proteinExistence type="inferred from homology"/>
<dbReference type="UniPathway" id="UPA00251">
    <property type="reaction ID" value="UER00320"/>
</dbReference>
<evidence type="ECO:0000256" key="4">
    <source>
        <dbReference type="ARBA" id="ARBA00023239"/>
    </source>
</evidence>
<protein>
    <recommendedName>
        <fullName evidence="7 9">Uroporphyrinogen-III synthase</fullName>
        <ecNumber evidence="3 9">4.2.1.75</ecNumber>
    </recommendedName>
</protein>
<reference evidence="11 12" key="1">
    <citation type="submission" date="2019-04" db="EMBL/GenBank/DDBJ databases">
        <authorList>
            <person name="Grouzdev D.S."/>
            <person name="Nazina T.N."/>
        </authorList>
    </citation>
    <scope>NUCLEOTIDE SEQUENCE [LARGE SCALE GENOMIC DNA]</scope>
    <source>
        <strain evidence="11 12">SHC 3-19</strain>
    </source>
</reference>
<evidence type="ECO:0000256" key="5">
    <source>
        <dbReference type="ARBA" id="ARBA00023244"/>
    </source>
</evidence>
<dbReference type="Gene3D" id="3.40.50.10090">
    <property type="match status" value="2"/>
</dbReference>
<keyword evidence="5 9" id="KW-0627">Porphyrin biosynthesis</keyword>
<comment type="similarity">
    <text evidence="2 9">Belongs to the uroporphyrinogen-III synthase family.</text>
</comment>
<dbReference type="Pfam" id="PF02602">
    <property type="entry name" value="HEM4"/>
    <property type="match status" value="1"/>
</dbReference>
<gene>
    <name evidence="11" type="ORF">E5S66_00405</name>
</gene>
<dbReference type="RefSeq" id="WP_138346502.1">
    <property type="nucleotide sequence ID" value="NZ_SROY01000001.1"/>
</dbReference>
<comment type="catalytic activity">
    <reaction evidence="8 9">
        <text>hydroxymethylbilane = uroporphyrinogen III + H2O</text>
        <dbReference type="Rhea" id="RHEA:18965"/>
        <dbReference type="ChEBI" id="CHEBI:15377"/>
        <dbReference type="ChEBI" id="CHEBI:57308"/>
        <dbReference type="ChEBI" id="CHEBI:57845"/>
        <dbReference type="EC" id="4.2.1.75"/>
    </reaction>
</comment>
<evidence type="ECO:0000313" key="11">
    <source>
        <dbReference type="EMBL" id="TLX22533.1"/>
    </source>
</evidence>
<name>A0A5R9PHR4_9GAMM</name>
<dbReference type="Proteomes" id="UP000308508">
    <property type="component" value="Unassembled WGS sequence"/>
</dbReference>
<evidence type="ECO:0000256" key="3">
    <source>
        <dbReference type="ARBA" id="ARBA00013109"/>
    </source>
</evidence>
<evidence type="ECO:0000256" key="8">
    <source>
        <dbReference type="ARBA" id="ARBA00048617"/>
    </source>
</evidence>
<dbReference type="InterPro" id="IPR039793">
    <property type="entry name" value="UROS/Hem4"/>
</dbReference>
<dbReference type="GO" id="GO:0004852">
    <property type="term" value="F:uroporphyrinogen-III synthase activity"/>
    <property type="evidence" value="ECO:0007669"/>
    <property type="project" value="UniProtKB-UniRule"/>
</dbReference>
<evidence type="ECO:0000259" key="10">
    <source>
        <dbReference type="Pfam" id="PF02602"/>
    </source>
</evidence>